<dbReference type="AlphaFoldDB" id="A0A6I8NJP4"/>
<reference evidence="14 15" key="1">
    <citation type="journal article" date="2008" name="Nature">
        <title>Genome analysis of the platypus reveals unique signatures of evolution.</title>
        <authorList>
            <person name="Warren W.C."/>
            <person name="Hillier L.W."/>
            <person name="Marshall Graves J.A."/>
            <person name="Birney E."/>
            <person name="Ponting C.P."/>
            <person name="Grutzner F."/>
            <person name="Belov K."/>
            <person name="Miller W."/>
            <person name="Clarke L."/>
            <person name="Chinwalla A.T."/>
            <person name="Yang S.P."/>
            <person name="Heger A."/>
            <person name="Locke D.P."/>
            <person name="Miethke P."/>
            <person name="Waters P.D."/>
            <person name="Veyrunes F."/>
            <person name="Fulton L."/>
            <person name="Fulton B."/>
            <person name="Graves T."/>
            <person name="Wallis J."/>
            <person name="Puente X.S."/>
            <person name="Lopez-Otin C."/>
            <person name="Ordonez G.R."/>
            <person name="Eichler E.E."/>
            <person name="Chen L."/>
            <person name="Cheng Z."/>
            <person name="Deakin J.E."/>
            <person name="Alsop A."/>
            <person name="Thompson K."/>
            <person name="Kirby P."/>
            <person name="Papenfuss A.T."/>
            <person name="Wakefield M.J."/>
            <person name="Olender T."/>
            <person name="Lancet D."/>
            <person name="Huttley G.A."/>
            <person name="Smit A.F."/>
            <person name="Pask A."/>
            <person name="Temple-Smith P."/>
            <person name="Batzer M.A."/>
            <person name="Walker J.A."/>
            <person name="Konkel M.K."/>
            <person name="Harris R.S."/>
            <person name="Whittington C.M."/>
            <person name="Wong E.S."/>
            <person name="Gemmell N.J."/>
            <person name="Buschiazzo E."/>
            <person name="Vargas Jentzsch I.M."/>
            <person name="Merkel A."/>
            <person name="Schmitz J."/>
            <person name="Zemann A."/>
            <person name="Churakov G."/>
            <person name="Kriegs J.O."/>
            <person name="Brosius J."/>
            <person name="Murchison E.P."/>
            <person name="Sachidanandam R."/>
            <person name="Smith C."/>
            <person name="Hannon G.J."/>
            <person name="Tsend-Ayush E."/>
            <person name="McMillan D."/>
            <person name="Attenborough R."/>
            <person name="Rens W."/>
            <person name="Ferguson-Smith M."/>
            <person name="Lefevre C.M."/>
            <person name="Sharp J.A."/>
            <person name="Nicholas K.R."/>
            <person name="Ray D.A."/>
            <person name="Kube M."/>
            <person name="Reinhardt R."/>
            <person name="Pringle T.H."/>
            <person name="Taylor J."/>
            <person name="Jones R.C."/>
            <person name="Nixon B."/>
            <person name="Dacheux J.L."/>
            <person name="Niwa H."/>
            <person name="Sekita Y."/>
            <person name="Huang X."/>
            <person name="Stark A."/>
            <person name="Kheradpour P."/>
            <person name="Kellis M."/>
            <person name="Flicek P."/>
            <person name="Chen Y."/>
            <person name="Webber C."/>
            <person name="Hardison R."/>
            <person name="Nelson J."/>
            <person name="Hallsworth-Pepin K."/>
            <person name="Delehaunty K."/>
            <person name="Markovic C."/>
            <person name="Minx P."/>
            <person name="Feng Y."/>
            <person name="Kremitzki C."/>
            <person name="Mitreva M."/>
            <person name="Glasscock J."/>
            <person name="Wylie T."/>
            <person name="Wohldmann P."/>
            <person name="Thiru P."/>
            <person name="Nhan M.N."/>
            <person name="Pohl C.S."/>
            <person name="Smith S.M."/>
            <person name="Hou S."/>
            <person name="Nefedov M."/>
            <person name="de Jong P.J."/>
            <person name="Renfree M.B."/>
            <person name="Mardis E.R."/>
            <person name="Wilson R.K."/>
        </authorList>
    </citation>
    <scope>NUCLEOTIDE SEQUENCE [LARGE SCALE GENOMIC DNA]</scope>
    <source>
        <strain evidence="14 15">Glennie</strain>
    </source>
</reference>
<reference evidence="14" key="2">
    <citation type="submission" date="2025-08" db="UniProtKB">
        <authorList>
            <consortium name="Ensembl"/>
        </authorList>
    </citation>
    <scope>IDENTIFICATION</scope>
    <source>
        <strain evidence="14">Glennie</strain>
    </source>
</reference>
<evidence type="ECO:0000256" key="7">
    <source>
        <dbReference type="ARBA" id="ARBA00023242"/>
    </source>
</evidence>
<dbReference type="InterPro" id="IPR011009">
    <property type="entry name" value="Kinase-like_dom_sf"/>
</dbReference>
<dbReference type="Proteomes" id="UP000002279">
    <property type="component" value="Chromosome 11"/>
</dbReference>
<dbReference type="FunFam" id="3.30.200.20:FF:000130">
    <property type="entry name" value="STE20-related kinase adapter protein alpha"/>
    <property type="match status" value="1"/>
</dbReference>
<dbReference type="GO" id="GO:0043539">
    <property type="term" value="F:protein serine/threonine kinase activator activity"/>
    <property type="evidence" value="ECO:0007669"/>
    <property type="project" value="InterPro"/>
</dbReference>
<keyword evidence="5" id="KW-0963">Cytoplasm</keyword>
<keyword evidence="7" id="KW-0539">Nucleus</keyword>
<comment type="subcellular location">
    <subcellularLocation>
        <location evidence="2">Cytoplasm</location>
    </subcellularLocation>
    <subcellularLocation>
        <location evidence="1">Nucleus</location>
    </subcellularLocation>
</comment>
<sequence>MLRFSAPGGRAGVCSVAYLGSQSGSPWAEMDTSVTLRPGCPACGFRPQNSSLSEGAELSLSHRFSFPQSGKKGDGGGFQPAENGAAACKAASQTNEASSESIAPSPKRAAMSSFLPEGGYYKLLTIIGKGFEELMTVNLARYKPSGEYVTVRRVNLEACTNEMVTFLQGELHVSKLFNHPNLVPYRATFIADNELWVVTSFMAYGSAKDLIGTHFTDGMSELAIAYILQGLLKALDYIHHMGYVHRSVKASHILISVDGRVHLAGLRSSLSMISHGQRQRVVHDFPKYGVKVLPWLSPEVLQQNLQGYDAKSDIYSVGITACELANGHVPFKDMPATQMLLEKLNGTVPCLLDTTTIPAEELTIDTSRSGANSGPGEGLAASGTRTSNGDSPLHPYHRTFSPHFHHFVELCLQRSPDLRPTASTLLGHSFFKQIKRRASEALPELLRPVTPITSFEGGSQPQDPSGIFGLVSSLEQLDVDDWEF</sequence>
<evidence type="ECO:0000256" key="2">
    <source>
        <dbReference type="ARBA" id="ARBA00004496"/>
    </source>
</evidence>
<reference evidence="14" key="3">
    <citation type="submission" date="2025-09" db="UniProtKB">
        <authorList>
            <consortium name="Ensembl"/>
        </authorList>
    </citation>
    <scope>IDENTIFICATION</scope>
    <source>
        <strain evidence="14">Glennie</strain>
    </source>
</reference>
<evidence type="ECO:0000256" key="8">
    <source>
        <dbReference type="ARBA" id="ARBA00023306"/>
    </source>
</evidence>
<organism evidence="14 15">
    <name type="scientific">Ornithorhynchus anatinus</name>
    <name type="common">Duckbill platypus</name>
    <dbReference type="NCBI Taxonomy" id="9258"/>
    <lineage>
        <taxon>Eukaryota</taxon>
        <taxon>Metazoa</taxon>
        <taxon>Chordata</taxon>
        <taxon>Craniata</taxon>
        <taxon>Vertebrata</taxon>
        <taxon>Euteleostomi</taxon>
        <taxon>Mammalia</taxon>
        <taxon>Monotremata</taxon>
        <taxon>Ornithorhynchidae</taxon>
        <taxon>Ornithorhynchus</taxon>
    </lineage>
</organism>
<dbReference type="GO" id="GO:0005737">
    <property type="term" value="C:cytoplasm"/>
    <property type="evidence" value="ECO:0007669"/>
    <property type="project" value="UniProtKB-SubCell"/>
</dbReference>
<proteinExistence type="inferred from homology"/>
<evidence type="ECO:0000313" key="14">
    <source>
        <dbReference type="Ensembl" id="ENSOANP00000041358.1"/>
    </source>
</evidence>
<dbReference type="GO" id="GO:0004672">
    <property type="term" value="F:protein kinase activity"/>
    <property type="evidence" value="ECO:0007669"/>
    <property type="project" value="InterPro"/>
</dbReference>
<evidence type="ECO:0000256" key="11">
    <source>
        <dbReference type="ARBA" id="ARBA00043123"/>
    </source>
</evidence>
<dbReference type="GO" id="GO:0005634">
    <property type="term" value="C:nucleus"/>
    <property type="evidence" value="ECO:0007669"/>
    <property type="project" value="UniProtKB-SubCell"/>
</dbReference>
<evidence type="ECO:0000256" key="1">
    <source>
        <dbReference type="ARBA" id="ARBA00004123"/>
    </source>
</evidence>
<dbReference type="InterPro" id="IPR047173">
    <property type="entry name" value="STRAD_A/B-like"/>
</dbReference>
<comment type="function">
    <text evidence="9">Pseudokinase which, in complex with CAB39/MO25 (CAB39/MO25alpha or CAB39L/MO25beta), binds to and activates STK11/LKB1. Adopts a closed conformation typical of active protein kinases and binds STK11/LKB1 as a pseudosubstrate, promoting conformational change of STK11/LKB1 in an active conformation.</text>
</comment>
<keyword evidence="8" id="KW-0131">Cell cycle</keyword>
<accession>A0A6I8NJP4</accession>
<dbReference type="GO" id="GO:0032991">
    <property type="term" value="C:protein-containing complex"/>
    <property type="evidence" value="ECO:0007669"/>
    <property type="project" value="UniProtKB-ARBA"/>
</dbReference>
<dbReference type="Bgee" id="ENSOANG00000044390">
    <property type="expression patterns" value="Expressed in testis and 8 other cell types or tissues"/>
</dbReference>
<evidence type="ECO:0000256" key="3">
    <source>
        <dbReference type="ARBA" id="ARBA00008874"/>
    </source>
</evidence>
<dbReference type="GeneTree" id="ENSGT00940000158827"/>
<evidence type="ECO:0000256" key="12">
    <source>
        <dbReference type="SAM" id="MobiDB-lite"/>
    </source>
</evidence>
<evidence type="ECO:0000256" key="10">
    <source>
        <dbReference type="ARBA" id="ARBA00040462"/>
    </source>
</evidence>
<comment type="subunit">
    <text evidence="4">Component of a trimeric complex composed of STK11/LKB1, STRAD (STRADA or STRADB) and CAB39/MO25 (CAB39/MO25alpha or CAB39L/MO25beta): the complex tethers STK11/LKB1 in the cytoplasm and stimulates its catalytic activity.</text>
</comment>
<dbReference type="Ensembl" id="ENSOANT00000073408.1">
    <property type="protein sequence ID" value="ENSOANP00000041358.1"/>
    <property type="gene ID" value="ENSOANG00000044390.1"/>
</dbReference>
<feature type="region of interest" description="Disordered" evidence="12">
    <location>
        <begin position="364"/>
        <end position="390"/>
    </location>
</feature>
<evidence type="ECO:0000256" key="5">
    <source>
        <dbReference type="ARBA" id="ARBA00022490"/>
    </source>
</evidence>
<dbReference type="SUPFAM" id="SSF56112">
    <property type="entry name" value="Protein kinase-like (PK-like)"/>
    <property type="match status" value="1"/>
</dbReference>
<dbReference type="CDD" id="cd08227">
    <property type="entry name" value="PK_STRAD_alpha"/>
    <property type="match status" value="1"/>
</dbReference>
<comment type="similarity">
    <text evidence="3">Belongs to the protein kinase superfamily. STE Ser/Thr protein kinase family. STE20 subfamily.</text>
</comment>
<dbReference type="PANTHER" id="PTHR48014">
    <property type="entry name" value="SERINE/THREONINE-PROTEIN KINASE FRAY2"/>
    <property type="match status" value="1"/>
</dbReference>
<dbReference type="GO" id="GO:0005524">
    <property type="term" value="F:ATP binding"/>
    <property type="evidence" value="ECO:0007669"/>
    <property type="project" value="InterPro"/>
</dbReference>
<dbReference type="Gene3D" id="3.30.200.20">
    <property type="entry name" value="Phosphorylase Kinase, domain 1"/>
    <property type="match status" value="1"/>
</dbReference>
<dbReference type="Pfam" id="PF00069">
    <property type="entry name" value="Pkinase"/>
    <property type="match status" value="1"/>
</dbReference>
<feature type="domain" description="Protein kinase" evidence="13">
    <location>
        <begin position="121"/>
        <end position="431"/>
    </location>
</feature>
<dbReference type="FunFam" id="1.10.510.10:FF:000213">
    <property type="entry name" value="STE20-related kinase adapter protein alpha isoform X2"/>
    <property type="match status" value="1"/>
</dbReference>
<evidence type="ECO:0000256" key="6">
    <source>
        <dbReference type="ARBA" id="ARBA00022553"/>
    </source>
</evidence>
<name>A0A6I8NJP4_ORNAN</name>
<gene>
    <name evidence="14" type="primary">STRADA</name>
</gene>
<evidence type="ECO:0000313" key="15">
    <source>
        <dbReference type="Proteomes" id="UP000002279"/>
    </source>
</evidence>
<dbReference type="PANTHER" id="PTHR48014:SF20">
    <property type="entry name" value="STE20-RELATED KINASE ADAPTER PROTEIN ALPHA"/>
    <property type="match status" value="1"/>
</dbReference>
<evidence type="ECO:0000256" key="9">
    <source>
        <dbReference type="ARBA" id="ARBA00034653"/>
    </source>
</evidence>
<dbReference type="InterPro" id="IPR000719">
    <property type="entry name" value="Prot_kinase_dom"/>
</dbReference>
<protein>
    <recommendedName>
        <fullName evidence="10">STE20-related kinase adapter protein alpha</fullName>
    </recommendedName>
    <alternativeName>
        <fullName evidence="11">STE20-related adapter protein</fullName>
    </alternativeName>
</protein>
<dbReference type="Gene3D" id="1.10.510.10">
    <property type="entry name" value="Transferase(Phosphotransferase) domain 1"/>
    <property type="match status" value="1"/>
</dbReference>
<evidence type="ECO:0000259" key="13">
    <source>
        <dbReference type="PROSITE" id="PS50011"/>
    </source>
</evidence>
<keyword evidence="15" id="KW-1185">Reference proteome</keyword>
<dbReference type="PROSITE" id="PS50011">
    <property type="entry name" value="PROTEIN_KINASE_DOM"/>
    <property type="match status" value="1"/>
</dbReference>
<evidence type="ECO:0000256" key="4">
    <source>
        <dbReference type="ARBA" id="ARBA00011749"/>
    </source>
</evidence>
<keyword evidence="6" id="KW-0597">Phosphoprotein</keyword>